<dbReference type="Proteomes" id="UP000269289">
    <property type="component" value="Unassembled WGS sequence"/>
</dbReference>
<feature type="domain" description="Luciferase-like" evidence="5">
    <location>
        <begin position="7"/>
        <end position="256"/>
    </location>
</feature>
<evidence type="ECO:0000313" key="7">
    <source>
        <dbReference type="Proteomes" id="UP000269289"/>
    </source>
</evidence>
<dbReference type="GO" id="GO:0046306">
    <property type="term" value="P:alkanesulfonate catabolic process"/>
    <property type="evidence" value="ECO:0007669"/>
    <property type="project" value="TreeGrafter"/>
</dbReference>
<keyword evidence="3" id="KW-0560">Oxidoreductase</keyword>
<accession>A0A3M2ISX6</accession>
<dbReference type="Pfam" id="PF00296">
    <property type="entry name" value="Bac_luciferase"/>
    <property type="match status" value="1"/>
</dbReference>
<dbReference type="AlphaFoldDB" id="A0A3M2ISX6"/>
<dbReference type="OrthoDB" id="143323at2"/>
<evidence type="ECO:0000259" key="5">
    <source>
        <dbReference type="Pfam" id="PF00296"/>
    </source>
</evidence>
<dbReference type="InterPro" id="IPR050172">
    <property type="entry name" value="SsuD_RutA_monooxygenase"/>
</dbReference>
<comment type="caution">
    <text evidence="6">The sequence shown here is derived from an EMBL/GenBank/DDBJ whole genome shotgun (WGS) entry which is preliminary data.</text>
</comment>
<dbReference type="EMBL" id="RFFI01000116">
    <property type="protein sequence ID" value="RMI05037.1"/>
    <property type="molecule type" value="Genomic_DNA"/>
</dbReference>
<reference evidence="6 7" key="1">
    <citation type="submission" date="2018-10" db="EMBL/GenBank/DDBJ databases">
        <title>Isolation, diversity and antifungal activity of actinobacteria from wheat.</title>
        <authorList>
            <person name="Han C."/>
        </authorList>
    </citation>
    <scope>NUCLEOTIDE SEQUENCE [LARGE SCALE GENOMIC DNA]</scope>
    <source>
        <strain evidence="6 7">NEAU-YY56</strain>
    </source>
</reference>
<keyword evidence="4" id="KW-0503">Monooxygenase</keyword>
<dbReference type="InterPro" id="IPR036661">
    <property type="entry name" value="Luciferase-like_sf"/>
</dbReference>
<proteinExistence type="predicted"/>
<dbReference type="PANTHER" id="PTHR42847:SF4">
    <property type="entry name" value="ALKANESULFONATE MONOOXYGENASE-RELATED"/>
    <property type="match status" value="1"/>
</dbReference>
<dbReference type="RefSeq" id="WP_122150792.1">
    <property type="nucleotide sequence ID" value="NZ_RFFI01000116.1"/>
</dbReference>
<name>A0A3M2ISX6_9CELL</name>
<evidence type="ECO:0000256" key="4">
    <source>
        <dbReference type="ARBA" id="ARBA00023033"/>
    </source>
</evidence>
<organism evidence="6 7">
    <name type="scientific">Cellulomonas triticagri</name>
    <dbReference type="NCBI Taxonomy" id="2483352"/>
    <lineage>
        <taxon>Bacteria</taxon>
        <taxon>Bacillati</taxon>
        <taxon>Actinomycetota</taxon>
        <taxon>Actinomycetes</taxon>
        <taxon>Micrococcales</taxon>
        <taxon>Cellulomonadaceae</taxon>
        <taxon>Cellulomonas</taxon>
    </lineage>
</organism>
<gene>
    <name evidence="6" type="ORF">EBM89_16775</name>
</gene>
<dbReference type="PANTHER" id="PTHR42847">
    <property type="entry name" value="ALKANESULFONATE MONOOXYGENASE"/>
    <property type="match status" value="1"/>
</dbReference>
<evidence type="ECO:0000256" key="3">
    <source>
        <dbReference type="ARBA" id="ARBA00023002"/>
    </source>
</evidence>
<dbReference type="NCBIfam" id="TIGR03560">
    <property type="entry name" value="F420_Rv1855c"/>
    <property type="match status" value="1"/>
</dbReference>
<dbReference type="InterPro" id="IPR019952">
    <property type="entry name" value="F420_OxRdatse_Rv1855c_pred"/>
</dbReference>
<sequence length="315" mass="33860">MDLRIFTEPQQGATYDDLLAVARASEDLGFDAFFRSDHYLSMGSGDGLPGPTDAWTTLAGLARETSTIRLGTLVTSATFRHPGVLAIQVAQVDQMSGGRVELGLGAGWYAEEHTAYGIPFPEKRFGLLTEQLEIVSGLWGTPVGERFDFAGEHYTLTDSPALPKPVQTSPLDPSRAGVPLIVGGLGPKRTPALAARFATEFNLSFPPLDVIGEKLETVREACRTIGRDPQTLTMSTALVLAGGKDDAEVDRRAAAIGRDPKEVREVGIAGTPTAMVDRLGALAEQGIQRVYLQVLDLHDLDHLELVASQVMPQVR</sequence>
<keyword evidence="1" id="KW-0285">Flavoprotein</keyword>
<dbReference type="SUPFAM" id="SSF51679">
    <property type="entry name" value="Bacterial luciferase-like"/>
    <property type="match status" value="1"/>
</dbReference>
<dbReference type="InterPro" id="IPR011251">
    <property type="entry name" value="Luciferase-like_dom"/>
</dbReference>
<evidence type="ECO:0000256" key="1">
    <source>
        <dbReference type="ARBA" id="ARBA00022630"/>
    </source>
</evidence>
<evidence type="ECO:0000256" key="2">
    <source>
        <dbReference type="ARBA" id="ARBA00022643"/>
    </source>
</evidence>
<keyword evidence="2" id="KW-0288">FMN</keyword>
<evidence type="ECO:0000313" key="6">
    <source>
        <dbReference type="EMBL" id="RMI05037.1"/>
    </source>
</evidence>
<dbReference type="GO" id="GO:0008726">
    <property type="term" value="F:alkanesulfonate monooxygenase activity"/>
    <property type="evidence" value="ECO:0007669"/>
    <property type="project" value="TreeGrafter"/>
</dbReference>
<protein>
    <submittedName>
        <fullName evidence="6">LLM class F420-dependent oxidoreductase</fullName>
    </submittedName>
</protein>
<dbReference type="Gene3D" id="3.20.20.30">
    <property type="entry name" value="Luciferase-like domain"/>
    <property type="match status" value="1"/>
</dbReference>
<keyword evidence="7" id="KW-1185">Reference proteome</keyword>